<reference evidence="2 3" key="1">
    <citation type="submission" date="2024-09" db="EMBL/GenBank/DDBJ databases">
        <authorList>
            <person name="Sun Q."/>
            <person name="Mori K."/>
        </authorList>
    </citation>
    <scope>NUCLEOTIDE SEQUENCE [LARGE SCALE GENOMIC DNA]</scope>
    <source>
        <strain evidence="2 3">JCM 1342</strain>
    </source>
</reference>
<dbReference type="SUPFAM" id="SSF51182">
    <property type="entry name" value="RmlC-like cupins"/>
    <property type="match status" value="1"/>
</dbReference>
<dbReference type="InterPro" id="IPR014710">
    <property type="entry name" value="RmlC-like_jellyroll"/>
</dbReference>
<sequence>MIVIRPHEQVGAQGKTGSRFTGDVYPYLTGSVDGVTVNTVTFSPGARTHWHAHESGQILLVLAGSGLVQSAGGRVEVLHAGDTVWSPAGESHWHGAASDSLMTHIAISLGTTSWAAPVADHEFVAPTPEVTP</sequence>
<dbReference type="CDD" id="cd02233">
    <property type="entry name" value="cupin_HNL-like"/>
    <property type="match status" value="1"/>
</dbReference>
<dbReference type="PANTHER" id="PTHR43698">
    <property type="entry name" value="RIBD C-TERMINAL DOMAIN CONTAINING PROTEIN"/>
    <property type="match status" value="1"/>
</dbReference>
<comment type="caution">
    <text evidence="2">The sequence shown here is derived from an EMBL/GenBank/DDBJ whole genome shotgun (WGS) entry which is preliminary data.</text>
</comment>
<dbReference type="RefSeq" id="WP_344715572.1">
    <property type="nucleotide sequence ID" value="NZ_BAAAWH010000001.1"/>
</dbReference>
<dbReference type="PANTHER" id="PTHR43698:SF1">
    <property type="entry name" value="BLL4564 PROTEIN"/>
    <property type="match status" value="1"/>
</dbReference>
<accession>A0ABV5T3J1</accession>
<protein>
    <submittedName>
        <fullName evidence="2">Cupin domain-containing protein</fullName>
    </submittedName>
</protein>
<name>A0ABV5T3J1_9MICO</name>
<evidence type="ECO:0000313" key="2">
    <source>
        <dbReference type="EMBL" id="MFB9647179.1"/>
    </source>
</evidence>
<dbReference type="Gene3D" id="2.60.120.10">
    <property type="entry name" value="Jelly Rolls"/>
    <property type="match status" value="1"/>
</dbReference>
<gene>
    <name evidence="2" type="ORF">ACFFPJ_15385</name>
</gene>
<dbReference type="InterPro" id="IPR047263">
    <property type="entry name" value="HNL-like_cupin"/>
</dbReference>
<dbReference type="InterPro" id="IPR013096">
    <property type="entry name" value="Cupin_2"/>
</dbReference>
<keyword evidence="3" id="KW-1185">Reference proteome</keyword>
<feature type="domain" description="Cupin type-2" evidence="1">
    <location>
        <begin position="39"/>
        <end position="102"/>
    </location>
</feature>
<organism evidence="2 3">
    <name type="scientific">Microbacterium terregens</name>
    <dbReference type="NCBI Taxonomy" id="69363"/>
    <lineage>
        <taxon>Bacteria</taxon>
        <taxon>Bacillati</taxon>
        <taxon>Actinomycetota</taxon>
        <taxon>Actinomycetes</taxon>
        <taxon>Micrococcales</taxon>
        <taxon>Microbacteriaceae</taxon>
        <taxon>Microbacterium</taxon>
    </lineage>
</organism>
<dbReference type="InterPro" id="IPR011051">
    <property type="entry name" value="RmlC_Cupin_sf"/>
</dbReference>
<evidence type="ECO:0000313" key="3">
    <source>
        <dbReference type="Proteomes" id="UP001589611"/>
    </source>
</evidence>
<dbReference type="Proteomes" id="UP001589611">
    <property type="component" value="Unassembled WGS sequence"/>
</dbReference>
<dbReference type="Pfam" id="PF07883">
    <property type="entry name" value="Cupin_2"/>
    <property type="match status" value="1"/>
</dbReference>
<evidence type="ECO:0000259" key="1">
    <source>
        <dbReference type="Pfam" id="PF07883"/>
    </source>
</evidence>
<dbReference type="EMBL" id="JBHMBE010000007">
    <property type="protein sequence ID" value="MFB9647179.1"/>
    <property type="molecule type" value="Genomic_DNA"/>
</dbReference>
<proteinExistence type="predicted"/>